<feature type="region of interest" description="Disordered" evidence="2">
    <location>
        <begin position="106"/>
        <end position="168"/>
    </location>
</feature>
<feature type="compositionally biased region" description="Polar residues" evidence="2">
    <location>
        <begin position="110"/>
        <end position="161"/>
    </location>
</feature>
<feature type="compositionally biased region" description="Polar residues" evidence="2">
    <location>
        <begin position="433"/>
        <end position="447"/>
    </location>
</feature>
<reference evidence="5" key="1">
    <citation type="submission" date="2016-03" db="EMBL/GenBank/DDBJ databases">
        <authorList>
            <person name="Devillers H."/>
        </authorList>
    </citation>
    <scope>NUCLEOTIDE SEQUENCE [LARGE SCALE GENOMIC DNA]</scope>
</reference>
<dbReference type="AlphaFoldDB" id="A0A1G4JVP5"/>
<dbReference type="EMBL" id="LT598467">
    <property type="protein sequence ID" value="SCU94948.1"/>
    <property type="molecule type" value="Genomic_DNA"/>
</dbReference>
<feature type="domain" description="DNA replication checkpoint mediator MRC1" evidence="3">
    <location>
        <begin position="595"/>
        <end position="732"/>
    </location>
</feature>
<dbReference type="Proteomes" id="UP000191024">
    <property type="component" value="Chromosome F"/>
</dbReference>
<feature type="region of interest" description="Disordered" evidence="2">
    <location>
        <begin position="245"/>
        <end position="328"/>
    </location>
</feature>
<feature type="compositionally biased region" description="Polar residues" evidence="2">
    <location>
        <begin position="56"/>
        <end position="66"/>
    </location>
</feature>
<feature type="region of interest" description="Disordered" evidence="2">
    <location>
        <begin position="424"/>
        <end position="482"/>
    </location>
</feature>
<gene>
    <name evidence="4" type="ORF">LAMI_0F00298G</name>
</gene>
<proteinExistence type="predicted"/>
<dbReference type="Pfam" id="PF09444">
    <property type="entry name" value="MRC1"/>
    <property type="match status" value="1"/>
</dbReference>
<evidence type="ECO:0000313" key="5">
    <source>
        <dbReference type="Proteomes" id="UP000191024"/>
    </source>
</evidence>
<feature type="region of interest" description="Disordered" evidence="2">
    <location>
        <begin position="56"/>
        <end position="77"/>
    </location>
</feature>
<protein>
    <submittedName>
        <fullName evidence="4">LAMI_0F00298g1_1</fullName>
    </submittedName>
</protein>
<evidence type="ECO:0000256" key="1">
    <source>
        <dbReference type="SAM" id="Coils"/>
    </source>
</evidence>
<dbReference type="OrthoDB" id="2130597at2759"/>
<feature type="compositionally biased region" description="Polar residues" evidence="2">
    <location>
        <begin position="277"/>
        <end position="292"/>
    </location>
</feature>
<keyword evidence="5" id="KW-1185">Reference proteome</keyword>
<dbReference type="STRING" id="1230905.A0A1G4JVP5"/>
<organism evidence="4 5">
    <name type="scientific">Lachancea mirantina</name>
    <dbReference type="NCBI Taxonomy" id="1230905"/>
    <lineage>
        <taxon>Eukaryota</taxon>
        <taxon>Fungi</taxon>
        <taxon>Dikarya</taxon>
        <taxon>Ascomycota</taxon>
        <taxon>Saccharomycotina</taxon>
        <taxon>Saccharomycetes</taxon>
        <taxon>Saccharomycetales</taxon>
        <taxon>Saccharomycetaceae</taxon>
        <taxon>Lachancea</taxon>
    </lineage>
</organism>
<evidence type="ECO:0000259" key="3">
    <source>
        <dbReference type="Pfam" id="PF09444"/>
    </source>
</evidence>
<name>A0A1G4JVP5_9SACH</name>
<keyword evidence="1" id="KW-0175">Coiled coil</keyword>
<evidence type="ECO:0000313" key="4">
    <source>
        <dbReference type="EMBL" id="SCU94948.1"/>
    </source>
</evidence>
<evidence type="ECO:0000256" key="2">
    <source>
        <dbReference type="SAM" id="MobiDB-lite"/>
    </source>
</evidence>
<dbReference type="InterPro" id="IPR018564">
    <property type="entry name" value="Repl_chkpnt_MRC1_dom"/>
</dbReference>
<feature type="coiled-coil region" evidence="1">
    <location>
        <begin position="375"/>
        <end position="409"/>
    </location>
</feature>
<feature type="region of interest" description="Disordered" evidence="2">
    <location>
        <begin position="793"/>
        <end position="817"/>
    </location>
</feature>
<accession>A0A1G4JVP5</accession>
<sequence length="935" mass="104929">MELIDDLNDNRKIKTGYQKLIERYDEVDEPEVSGFGFLFNNSLLNKVKERLEGNVSTAANQKSSPVPDNRGFHNYDGEDVEDGLSGVQRGHFTALTFHIPEKSLADSETQHIVTSPKPETNSFDASNKSDSPDQTVEVLNSSEITSKTQAITNESQENPTQADERVSQKDAKLTNVLDEIVDSADDEEADSLQPCDQTIPESLKVSTSVSTQHWNVRGIMNDRNLNVATADSSLNHIKFIEEFDNSSESDSEVTVKPRTHVSPDHSPGNIDRRRYIGSSNASDENRGQTPQHLRSYHRKLKASLQVPSGVELEDSSDDENPRTSYSVSSKAAILRLRARLSRGCKETTQPKTSACQNKLKGLFSDLRLANKAQIRVSHEEKYKEKGLNIEDIEKEKIEVENLLEIELSRNKRIRWKEIKREKMREREEDRAFSSDSLASSDNEIQTDSDGHDVQPLTDSNQADANDGSCAGTSSEGDSSDEEMDLIRVKKGKNTKISLLSEEEEEDKNTKAIIIGSYGNEDLDLLSDRSNLRLTNKNPPPARRANKIYESVPSHESEGTADGNHLNKSEMLNRALAEKKWKLKKENLRNKERFRSSGVQKMLETEAVESEDEWYGVGGLDGEDSGLDDSELEGLIDDMPLGSATENDAARMINEQSVISDQNMVNRILKDIKSGGFRRKANGFSKFDISDEEDEDLQNYHAKRRKLLKEGVFGSVEHSNIASNSKCKAFFESMIEEPFMKNSLIEPGFASHDVKSKSCVPDQISEPALESENAKHIQISQEFVQKSLSFLGPKSDNEITDNRSSTMTPPFDGNRGSSQCSDMNALKSCLGIKSFFKNSRSSEEYNEETQSVTMTFTPLIQLSKSHTHTTPKFREGMRTFKSTAARNLASHRRAITFMTKRKQNHGFSKEGRALRSAYERGQRLQNFANTSTEFFS</sequence>